<dbReference type="Proteomes" id="UP000280501">
    <property type="component" value="Unassembled WGS sequence"/>
</dbReference>
<dbReference type="InterPro" id="IPR016169">
    <property type="entry name" value="FAD-bd_PCMH_sub2"/>
</dbReference>
<dbReference type="InterPro" id="IPR002346">
    <property type="entry name" value="Mopterin_DH_FAD-bd"/>
</dbReference>
<dbReference type="Pfam" id="PF00941">
    <property type="entry name" value="FAD_binding_5"/>
    <property type="match status" value="1"/>
</dbReference>
<dbReference type="InterPro" id="IPR051312">
    <property type="entry name" value="Diverse_Substr_Oxidored"/>
</dbReference>
<dbReference type="GO" id="GO:0016491">
    <property type="term" value="F:oxidoreductase activity"/>
    <property type="evidence" value="ECO:0007669"/>
    <property type="project" value="InterPro"/>
</dbReference>
<organism evidence="2 3">
    <name type="scientific">Myceligenerans xiligouense</name>
    <dbReference type="NCBI Taxonomy" id="253184"/>
    <lineage>
        <taxon>Bacteria</taxon>
        <taxon>Bacillati</taxon>
        <taxon>Actinomycetota</taxon>
        <taxon>Actinomycetes</taxon>
        <taxon>Micrococcales</taxon>
        <taxon>Promicromonosporaceae</taxon>
        <taxon>Myceligenerans</taxon>
    </lineage>
</organism>
<gene>
    <name evidence="2" type="ORF">EDD34_1232</name>
</gene>
<comment type="caution">
    <text evidence="2">The sequence shown here is derived from an EMBL/GenBank/DDBJ whole genome shotgun (WGS) entry which is preliminary data.</text>
</comment>
<dbReference type="EMBL" id="RKQZ01000001">
    <property type="protein sequence ID" value="RPF20635.1"/>
    <property type="molecule type" value="Genomic_DNA"/>
</dbReference>
<keyword evidence="3" id="KW-1185">Reference proteome</keyword>
<dbReference type="InterPro" id="IPR016166">
    <property type="entry name" value="FAD-bd_PCMH"/>
</dbReference>
<dbReference type="GO" id="GO:0071949">
    <property type="term" value="F:FAD binding"/>
    <property type="evidence" value="ECO:0007669"/>
    <property type="project" value="InterPro"/>
</dbReference>
<dbReference type="RefSeq" id="WP_123813777.1">
    <property type="nucleotide sequence ID" value="NZ_RKQZ01000001.1"/>
</dbReference>
<evidence type="ECO:0000313" key="2">
    <source>
        <dbReference type="EMBL" id="RPF20635.1"/>
    </source>
</evidence>
<dbReference type="Gene3D" id="3.30.465.10">
    <property type="match status" value="1"/>
</dbReference>
<accession>A0A3N4ZID4</accession>
<evidence type="ECO:0000259" key="1">
    <source>
        <dbReference type="PROSITE" id="PS51387"/>
    </source>
</evidence>
<sequence>MDLDIDGVRIARDRADLALRPGERLLAGGTFLYSEPVPAGVTALVDLLGLGWEPWVLPGSAGVVAGPEVAGPGAGRPEVAGPASTGLEVAATCTIATLRDRAAAAAGQYPGLRLVAPCVSAFQLSFKVAHTATVGGNVCLALPAGPMTALLATLDATAEIWTPDGGTRAEPVADLITGPGSTTLAGGEVLRALRVPRAGLEARTASRKLGLTALGRSAVLVTGAAPATVDTARIVVTASVPRPLVMHVPAGDHGALDDALDRVTDWYDDPHGAPDWRAAMTRRLTHEVLEELS</sequence>
<dbReference type="PANTHER" id="PTHR42659:SF9">
    <property type="entry name" value="XANTHINE DEHYDROGENASE FAD-BINDING SUBUNIT XDHB-RELATED"/>
    <property type="match status" value="1"/>
</dbReference>
<dbReference type="PROSITE" id="PS51387">
    <property type="entry name" value="FAD_PCMH"/>
    <property type="match status" value="1"/>
</dbReference>
<dbReference type="OrthoDB" id="3574189at2"/>
<evidence type="ECO:0000313" key="3">
    <source>
        <dbReference type="Proteomes" id="UP000280501"/>
    </source>
</evidence>
<feature type="domain" description="FAD-binding PCMH-type" evidence="1">
    <location>
        <begin position="1"/>
        <end position="200"/>
    </location>
</feature>
<reference evidence="2 3" key="1">
    <citation type="submission" date="2018-11" db="EMBL/GenBank/DDBJ databases">
        <title>Sequencing the genomes of 1000 actinobacteria strains.</title>
        <authorList>
            <person name="Klenk H.-P."/>
        </authorList>
    </citation>
    <scope>NUCLEOTIDE SEQUENCE [LARGE SCALE GENOMIC DNA]</scope>
    <source>
        <strain evidence="2 3">DSM 15700</strain>
    </source>
</reference>
<dbReference type="PANTHER" id="PTHR42659">
    <property type="entry name" value="XANTHINE DEHYDROGENASE SUBUNIT C-RELATED"/>
    <property type="match status" value="1"/>
</dbReference>
<dbReference type="AlphaFoldDB" id="A0A3N4ZID4"/>
<dbReference type="InterPro" id="IPR036318">
    <property type="entry name" value="FAD-bd_PCMH-like_sf"/>
</dbReference>
<dbReference type="SUPFAM" id="SSF56176">
    <property type="entry name" value="FAD-binding/transporter-associated domain-like"/>
    <property type="match status" value="1"/>
</dbReference>
<proteinExistence type="predicted"/>
<protein>
    <submittedName>
        <fullName evidence="2">CO/xanthine dehydrogenase FAD-binding subunit</fullName>
    </submittedName>
</protein>
<name>A0A3N4ZID4_9MICO</name>